<feature type="compositionally biased region" description="Low complexity" evidence="1">
    <location>
        <begin position="359"/>
        <end position="386"/>
    </location>
</feature>
<feature type="region of interest" description="Disordered" evidence="1">
    <location>
        <begin position="322"/>
        <end position="421"/>
    </location>
</feature>
<evidence type="ECO:0000256" key="2">
    <source>
        <dbReference type="SAM" id="Phobius"/>
    </source>
</evidence>
<dbReference type="NCBIfam" id="TIGR04215">
    <property type="entry name" value="choice_anch_A"/>
    <property type="match status" value="1"/>
</dbReference>
<evidence type="ECO:0000313" key="6">
    <source>
        <dbReference type="Proteomes" id="UP001596083"/>
    </source>
</evidence>
<feature type="compositionally biased region" description="Pro residues" evidence="1">
    <location>
        <begin position="346"/>
        <end position="358"/>
    </location>
</feature>
<feature type="domain" description="Choice-of-anchor A" evidence="4">
    <location>
        <begin position="35"/>
        <end position="325"/>
    </location>
</feature>
<evidence type="ECO:0000256" key="1">
    <source>
        <dbReference type="SAM" id="MobiDB-lite"/>
    </source>
</evidence>
<organism evidence="5 6">
    <name type="scientific">Streptomyces gamaensis</name>
    <dbReference type="NCBI Taxonomy" id="1763542"/>
    <lineage>
        <taxon>Bacteria</taxon>
        <taxon>Bacillati</taxon>
        <taxon>Actinomycetota</taxon>
        <taxon>Actinomycetes</taxon>
        <taxon>Kitasatosporales</taxon>
        <taxon>Streptomycetaceae</taxon>
        <taxon>Streptomyces</taxon>
    </lineage>
</organism>
<dbReference type="Pfam" id="PF20597">
    <property type="entry name" value="pAdhesive_15"/>
    <property type="match status" value="1"/>
</dbReference>
<protein>
    <submittedName>
        <fullName evidence="5">Choice-of-anchor A family protein</fullName>
    </submittedName>
</protein>
<dbReference type="EMBL" id="JBHSPB010000011">
    <property type="protein sequence ID" value="MFC5722268.1"/>
    <property type="molecule type" value="Genomic_DNA"/>
</dbReference>
<comment type="caution">
    <text evidence="5">The sequence shown here is derived from an EMBL/GenBank/DDBJ whole genome shotgun (WGS) entry which is preliminary data.</text>
</comment>
<feature type="chain" id="PRO_5045496541" evidence="3">
    <location>
        <begin position="27"/>
        <end position="454"/>
    </location>
</feature>
<dbReference type="Proteomes" id="UP001596083">
    <property type="component" value="Unassembled WGS sequence"/>
</dbReference>
<name>A0ABW0Z5C1_9ACTN</name>
<dbReference type="InterPro" id="IPR026588">
    <property type="entry name" value="Choice_anch_A"/>
</dbReference>
<keyword evidence="3" id="KW-0732">Signal</keyword>
<keyword evidence="6" id="KW-1185">Reference proteome</keyword>
<keyword evidence="2" id="KW-1133">Transmembrane helix</keyword>
<evidence type="ECO:0000313" key="5">
    <source>
        <dbReference type="EMBL" id="MFC5722268.1"/>
    </source>
</evidence>
<evidence type="ECO:0000259" key="4">
    <source>
        <dbReference type="Pfam" id="PF20597"/>
    </source>
</evidence>
<evidence type="ECO:0000256" key="3">
    <source>
        <dbReference type="SAM" id="SignalP"/>
    </source>
</evidence>
<feature type="transmembrane region" description="Helical" evidence="2">
    <location>
        <begin position="425"/>
        <end position="446"/>
    </location>
</feature>
<gene>
    <name evidence="5" type="ORF">ACFP1Z_19060</name>
</gene>
<proteinExistence type="predicted"/>
<reference evidence="6" key="1">
    <citation type="journal article" date="2019" name="Int. J. Syst. Evol. Microbiol.">
        <title>The Global Catalogue of Microorganisms (GCM) 10K type strain sequencing project: providing services to taxonomists for standard genome sequencing and annotation.</title>
        <authorList>
            <consortium name="The Broad Institute Genomics Platform"/>
            <consortium name="The Broad Institute Genome Sequencing Center for Infectious Disease"/>
            <person name="Wu L."/>
            <person name="Ma J."/>
        </authorList>
    </citation>
    <scope>NUCLEOTIDE SEQUENCE [LARGE SCALE GENOMIC DNA]</scope>
    <source>
        <strain evidence="6">CGMCC 4.7304</strain>
    </source>
</reference>
<keyword evidence="2" id="KW-0472">Membrane</keyword>
<sequence length="454" mass="44913">MRTSAVLATAGTVASLALVPVTPAAAAPGCGGNSLGEAGKYAEFVEGDATRYADTEGAVAVGGDARLGDSGSGQGFSVGSKLSGKDLAALPGGKSLVVDGKLTANQVVISQGAGVYGELKDASRPGGFAVDGPHAKGPSPVDFRKEFTALRASSKNWAAQQANGTLTRPEGGKAVLLTGKDEQLNVFTVQAADLQKASRISLKVPSGSTTLVNVLGSAYDMGAASLYGVEIWDPQTQKFVLDDYGAGSAKFKEVRSKLLWNFPQATSLKKNEASWPGTILAPDAAVKLGEKGDKGGSGSRPTGPGHVNGAVIAKELTSVPGAETHQMPFSGCLPGGGGGGSAAPAPEQPETPGKPAPSAPASGSGQSGKPQAPSGSSSTSSAAPSGNKPSEAPSGRTPSGSPAHAAGGDRVEGELASTGGGQSTALVPVALAVTAIGAACVSVAALRRRASRRH</sequence>
<feature type="signal peptide" evidence="3">
    <location>
        <begin position="1"/>
        <end position="26"/>
    </location>
</feature>
<dbReference type="RefSeq" id="WP_390317653.1">
    <property type="nucleotide sequence ID" value="NZ_JBHSPB010000011.1"/>
</dbReference>
<accession>A0ABW0Z5C1</accession>
<feature type="region of interest" description="Disordered" evidence="1">
    <location>
        <begin position="288"/>
        <end position="308"/>
    </location>
</feature>
<keyword evidence="2" id="KW-0812">Transmembrane</keyword>